<protein>
    <submittedName>
        <fullName evidence="1">Uncharacterized protein</fullName>
    </submittedName>
</protein>
<keyword evidence="2" id="KW-1185">Reference proteome</keyword>
<proteinExistence type="predicted"/>
<sequence>MFLFPNKREEGARRVQEPAVHRVTSWSEDVQAGVTMLGQYRIVDDLRVIYPVLQRGFRVLCSSDHNAGAVKGRPK</sequence>
<reference evidence="1 2" key="1">
    <citation type="submission" date="2024-03" db="EMBL/GenBank/DDBJ databases">
        <authorList>
            <consortium name="ELIXIR-Norway"/>
            <consortium name="Elixir Norway"/>
        </authorList>
    </citation>
    <scope>NUCLEOTIDE SEQUENCE [LARGE SCALE GENOMIC DNA]</scope>
</reference>
<dbReference type="Proteomes" id="UP001497522">
    <property type="component" value="Chromosome 2"/>
</dbReference>
<gene>
    <name evidence="1" type="ORF">CSSPJE1EN2_LOCUS13697</name>
</gene>
<name>A0ABP1B7K5_9BRYO</name>
<accession>A0ABP1B7K5</accession>
<dbReference type="EMBL" id="OZ023703">
    <property type="protein sequence ID" value="CAK9871029.1"/>
    <property type="molecule type" value="Genomic_DNA"/>
</dbReference>
<evidence type="ECO:0000313" key="2">
    <source>
        <dbReference type="Proteomes" id="UP001497522"/>
    </source>
</evidence>
<evidence type="ECO:0000313" key="1">
    <source>
        <dbReference type="EMBL" id="CAK9871029.1"/>
    </source>
</evidence>
<organism evidence="1 2">
    <name type="scientific">Sphagnum jensenii</name>
    <dbReference type="NCBI Taxonomy" id="128206"/>
    <lineage>
        <taxon>Eukaryota</taxon>
        <taxon>Viridiplantae</taxon>
        <taxon>Streptophyta</taxon>
        <taxon>Embryophyta</taxon>
        <taxon>Bryophyta</taxon>
        <taxon>Sphagnophytina</taxon>
        <taxon>Sphagnopsida</taxon>
        <taxon>Sphagnales</taxon>
        <taxon>Sphagnaceae</taxon>
        <taxon>Sphagnum</taxon>
    </lineage>
</organism>